<protein>
    <recommendedName>
        <fullName evidence="5">TRUD domain-containing protein</fullName>
    </recommendedName>
</protein>
<dbReference type="PIRSF" id="PIRSF037016">
    <property type="entry name" value="Pseudouridin_synth_euk_prd"/>
    <property type="match status" value="1"/>
</dbReference>
<dbReference type="SUPFAM" id="SSF55120">
    <property type="entry name" value="Pseudouridine synthase"/>
    <property type="match status" value="1"/>
</dbReference>
<comment type="similarity">
    <text evidence="1">Belongs to the pseudouridine synthase TruD family.</text>
</comment>
<dbReference type="InterPro" id="IPR042214">
    <property type="entry name" value="TruD_catalytic"/>
</dbReference>
<organism evidence="6">
    <name type="scientific">Menopon gallinae</name>
    <name type="common">poultry shaft louse</name>
    <dbReference type="NCBI Taxonomy" id="328185"/>
    <lineage>
        <taxon>Eukaryota</taxon>
        <taxon>Metazoa</taxon>
        <taxon>Ecdysozoa</taxon>
        <taxon>Arthropoda</taxon>
        <taxon>Hexapoda</taxon>
        <taxon>Insecta</taxon>
        <taxon>Pterygota</taxon>
        <taxon>Neoptera</taxon>
        <taxon>Paraneoptera</taxon>
        <taxon>Psocodea</taxon>
        <taxon>Troctomorpha</taxon>
        <taxon>Phthiraptera</taxon>
        <taxon>Amblycera</taxon>
        <taxon>Menoponidae</taxon>
        <taxon>Menopon</taxon>
    </lineage>
</organism>
<dbReference type="InterPro" id="IPR011760">
    <property type="entry name" value="PsdUridine_synth_TruD_insert"/>
</dbReference>
<evidence type="ECO:0000256" key="4">
    <source>
        <dbReference type="ARBA" id="ARBA00036943"/>
    </source>
</evidence>
<feature type="domain" description="TRUD" evidence="5">
    <location>
        <begin position="275"/>
        <end position="510"/>
    </location>
</feature>
<comment type="catalytic activity">
    <reaction evidence="4">
        <text>a uridine in tRNA = a pseudouridine in tRNA</text>
        <dbReference type="Rhea" id="RHEA:54572"/>
        <dbReference type="Rhea" id="RHEA-COMP:13339"/>
        <dbReference type="Rhea" id="RHEA-COMP:13934"/>
        <dbReference type="ChEBI" id="CHEBI:65314"/>
        <dbReference type="ChEBI" id="CHEBI:65315"/>
    </reaction>
</comment>
<dbReference type="CDD" id="cd02576">
    <property type="entry name" value="PseudoU_synth_ScPUS7"/>
    <property type="match status" value="1"/>
</dbReference>
<dbReference type="InterPro" id="IPR001656">
    <property type="entry name" value="PsdUridine_synth_TruD"/>
</dbReference>
<dbReference type="AlphaFoldDB" id="A0AAW2I1N0"/>
<keyword evidence="2" id="KW-0819">tRNA processing</keyword>
<name>A0AAW2I1N0_9NEOP</name>
<dbReference type="NCBIfam" id="TIGR00094">
    <property type="entry name" value="tRNA_TruD_broad"/>
    <property type="match status" value="1"/>
</dbReference>
<evidence type="ECO:0000256" key="1">
    <source>
        <dbReference type="ARBA" id="ARBA00007953"/>
    </source>
</evidence>
<dbReference type="InterPro" id="IPR020103">
    <property type="entry name" value="PsdUridine_synth_cat_dom_sf"/>
</dbReference>
<dbReference type="Gene3D" id="3.30.2350.20">
    <property type="entry name" value="TruD, catalytic domain"/>
    <property type="match status" value="2"/>
</dbReference>
<reference evidence="6" key="1">
    <citation type="journal article" date="2024" name="Gigascience">
        <title>Chromosome-level genome of the poultry shaft louse Menopon gallinae provides insight into the host-switching and adaptive evolution of parasitic lice.</title>
        <authorList>
            <person name="Xu Y."/>
            <person name="Ma L."/>
            <person name="Liu S."/>
            <person name="Liang Y."/>
            <person name="Liu Q."/>
            <person name="He Z."/>
            <person name="Tian L."/>
            <person name="Duan Y."/>
            <person name="Cai W."/>
            <person name="Li H."/>
            <person name="Song F."/>
        </authorList>
    </citation>
    <scope>NUCLEOTIDE SEQUENCE</scope>
    <source>
        <strain evidence="6">Cailab_2023a</strain>
    </source>
</reference>
<evidence type="ECO:0000313" key="6">
    <source>
        <dbReference type="EMBL" id="KAL0276260.1"/>
    </source>
</evidence>
<dbReference type="EMBL" id="JARGDH010000002">
    <property type="protein sequence ID" value="KAL0276260.1"/>
    <property type="molecule type" value="Genomic_DNA"/>
</dbReference>
<proteinExistence type="inferred from homology"/>
<dbReference type="GO" id="GO:0008033">
    <property type="term" value="P:tRNA processing"/>
    <property type="evidence" value="ECO:0007669"/>
    <property type="project" value="UniProtKB-KW"/>
</dbReference>
<dbReference type="Pfam" id="PF01142">
    <property type="entry name" value="TruD"/>
    <property type="match status" value="1"/>
</dbReference>
<dbReference type="PANTHER" id="PTHR13326">
    <property type="entry name" value="TRNA PSEUDOURIDINE SYNTHASE D"/>
    <property type="match status" value="1"/>
</dbReference>
<dbReference type="GO" id="GO:0005634">
    <property type="term" value="C:nucleus"/>
    <property type="evidence" value="ECO:0007669"/>
    <property type="project" value="TreeGrafter"/>
</dbReference>
<dbReference type="PANTHER" id="PTHR13326:SF31">
    <property type="entry name" value="PSEUDOURIDYLATE SYNTHASE 7 HOMOLOG"/>
    <property type="match status" value="1"/>
</dbReference>
<evidence type="ECO:0000256" key="3">
    <source>
        <dbReference type="ARBA" id="ARBA00023235"/>
    </source>
</evidence>
<dbReference type="GO" id="GO:0003723">
    <property type="term" value="F:RNA binding"/>
    <property type="evidence" value="ECO:0007669"/>
    <property type="project" value="InterPro"/>
</dbReference>
<evidence type="ECO:0000256" key="2">
    <source>
        <dbReference type="ARBA" id="ARBA00022694"/>
    </source>
</evidence>
<dbReference type="PROSITE" id="PS50984">
    <property type="entry name" value="TRUD"/>
    <property type="match status" value="1"/>
</dbReference>
<keyword evidence="3" id="KW-0413">Isomerase</keyword>
<dbReference type="GO" id="GO:0009982">
    <property type="term" value="F:pseudouridine synthase activity"/>
    <property type="evidence" value="ECO:0007669"/>
    <property type="project" value="InterPro"/>
</dbReference>
<comment type="caution">
    <text evidence="6">The sequence shown here is derived from an EMBL/GenBank/DDBJ whole genome shotgun (WGS) entry which is preliminary data.</text>
</comment>
<accession>A0AAW2I1N0</accession>
<gene>
    <name evidence="6" type="ORF">PYX00_003866</name>
</gene>
<evidence type="ECO:0000259" key="5">
    <source>
        <dbReference type="PROSITE" id="PS50984"/>
    </source>
</evidence>
<sequence length="609" mass="69242">MSVEKIKELFSKRTSDAESLNCGISSLPTDSNKDKSFSAVIKERYSDFQVHEIDLDGNLVRLTNFDIPAVPEATVDAADDVLDEAVWVQLNDLKEKKINSVEIDVTNLDKDQRRAIHGVIKRKYEKLFTTNTVSKNGEDKKFMVVSLTKSDRDGWHNECGDYLHFVLFKTNVDTLHAINTIAGMLSTKASNLTYAGTKDKRGKTSQQVCMWHLKPERLNSLNKGLRNIRLGNFSYSKKTLKLGDLKGNHFKVALRNVTVDDEKVNGALQSLKENGFINYFGLQRFGCSPEVPTFQIGKTLLKGDFKGAVELILKPKEGKIEKDQLEVAKRIWWETRDAKKACSVLKSKSKTHEGKLLFGLKEHGGNNYVNALEEMPRNVRLLYLHSYQSLLWNKIVSKRIKEFGSKVLEGDLIMVKNEETNDDININDDLKDDSVQDKRLVRCITAEEVNNYNIDDIVHPLPGYSISYPNNIIKTWYEELLKEEDIADEGFKQRVKEYSISGSYRNIVRRVKDLTWDIVFYSKPEDDLILSDLDLISNDLSHYGVKESGEYKAVIMDFTLDSSTYATMALREVLKINVSSSYQASLNSYSVKRKLNDGDGGGDCKKQKC</sequence>
<dbReference type="GO" id="GO:0001522">
    <property type="term" value="P:pseudouridine synthesis"/>
    <property type="evidence" value="ECO:0007669"/>
    <property type="project" value="InterPro"/>
</dbReference>